<evidence type="ECO:0000259" key="9">
    <source>
        <dbReference type="Pfam" id="PF00593"/>
    </source>
</evidence>
<comment type="subcellular location">
    <subcellularLocation>
        <location evidence="1">Cell outer membrane</location>
        <topology evidence="1">Multi-pass membrane protein</topology>
    </subcellularLocation>
</comment>
<accession>A0A4D6XKY3</accession>
<gene>
    <name evidence="10" type="ORF">E6B08_20095</name>
</gene>
<feature type="signal peptide" evidence="8">
    <location>
        <begin position="1"/>
        <end position="22"/>
    </location>
</feature>
<evidence type="ECO:0000256" key="8">
    <source>
        <dbReference type="SAM" id="SignalP"/>
    </source>
</evidence>
<keyword evidence="4" id="KW-0812">Transmembrane</keyword>
<dbReference type="InterPro" id="IPR039426">
    <property type="entry name" value="TonB-dep_rcpt-like"/>
</dbReference>
<keyword evidence="5" id="KW-0798">TonB box</keyword>
<proteinExistence type="predicted"/>
<dbReference type="GO" id="GO:0044718">
    <property type="term" value="P:siderophore transmembrane transport"/>
    <property type="evidence" value="ECO:0007669"/>
    <property type="project" value="TreeGrafter"/>
</dbReference>
<name>A0A4D6XKY3_PSEPU</name>
<keyword evidence="6" id="KW-0472">Membrane</keyword>
<evidence type="ECO:0000256" key="5">
    <source>
        <dbReference type="ARBA" id="ARBA00023077"/>
    </source>
</evidence>
<dbReference type="OrthoDB" id="9760620at2"/>
<sequence>MRTQAFYSALPMLLMLSSSAYSDDSKLLKVAADPCARPFVIGSGVGSFPEPLAGCSEAGHQAILDAESNFGVRPANENAGHPPPGAPIPELVMMALPTAEVTAGPPALPPPDPKIGSGHVVPDGNLKGIGPMQLLRGFDDLLGAPPQRNGFLFNGAALDVMGGSYGRIQSLAQVGGQHENYSLFAAVSDLYDRGWQDHSPTRSRQFTGDFGWRRDEDEYHLSVLNVSNENMGYGFQPIELIDRDRSRTVSYPAGVEVKSTRVNFSGDYRLSDGWHANSNLFFGEGRRDTTFTTNSPSNPVACADDASLLCYGSSPLLDTNGQQVPNVLAGTGRSYATLSETATRTNYWGGAFSFLNDNSLFGRPNQFVVGGGYSGGDSVSSAQTTLGLLTEDGGFGTSLGVLATPGAIVPQRVKVRSNYINLYASDIVGVTDRLSVGLSGRWTYSVLDQRDSIDTSPAYNETRKFGHFSPSLGFTFALTPAVIAYAGYYEIARVQTPAGLYCDSPEAACGSGAPWMVADQIQKQDIFQTYQVGLRGQLPDFAIYDNKVQVAWNAGLYRTDESDFQVMNLATGVVTLQDVGKTRRQGVKLGVEVASGPLTTFFDYTYTDARYLSTFDFYSPVNSQADANGNIHVTPGDKMSATPEHVLRFSAKYDITPNWSAGALVRAASSSYFLGDEVNAERKLAGFTVVNFNTQYRVSSNLELFGIVENAFNKEYAVAGVFLPTPAILGAIGMQSDGDVRSLLLAQPRSVYAGFRYKF</sequence>
<dbReference type="GO" id="GO:0009279">
    <property type="term" value="C:cell outer membrane"/>
    <property type="evidence" value="ECO:0007669"/>
    <property type="project" value="UniProtKB-SubCell"/>
</dbReference>
<dbReference type="Proteomes" id="UP000298551">
    <property type="component" value="Chromosome"/>
</dbReference>
<evidence type="ECO:0000256" key="4">
    <source>
        <dbReference type="ARBA" id="ARBA00022692"/>
    </source>
</evidence>
<dbReference type="PROSITE" id="PS01156">
    <property type="entry name" value="TONB_DEPENDENT_REC_2"/>
    <property type="match status" value="1"/>
</dbReference>
<organism evidence="10 11">
    <name type="scientific">Pseudomonas putida</name>
    <name type="common">Arthrobacter siderocapsulatus</name>
    <dbReference type="NCBI Taxonomy" id="303"/>
    <lineage>
        <taxon>Bacteria</taxon>
        <taxon>Pseudomonadati</taxon>
        <taxon>Pseudomonadota</taxon>
        <taxon>Gammaproteobacteria</taxon>
        <taxon>Pseudomonadales</taxon>
        <taxon>Pseudomonadaceae</taxon>
        <taxon>Pseudomonas</taxon>
    </lineage>
</organism>
<feature type="chain" id="PRO_5020435146" description="TonB-dependent receptor-like beta-barrel domain-containing protein" evidence="8">
    <location>
        <begin position="23"/>
        <end position="759"/>
    </location>
</feature>
<keyword evidence="3" id="KW-1134">Transmembrane beta strand</keyword>
<evidence type="ECO:0000256" key="3">
    <source>
        <dbReference type="ARBA" id="ARBA00022452"/>
    </source>
</evidence>
<dbReference type="PANTHER" id="PTHR30069">
    <property type="entry name" value="TONB-DEPENDENT OUTER MEMBRANE RECEPTOR"/>
    <property type="match status" value="1"/>
</dbReference>
<protein>
    <recommendedName>
        <fullName evidence="9">TonB-dependent receptor-like beta-barrel domain-containing protein</fullName>
    </recommendedName>
</protein>
<evidence type="ECO:0000256" key="7">
    <source>
        <dbReference type="ARBA" id="ARBA00023237"/>
    </source>
</evidence>
<dbReference type="RefSeq" id="WP_136915634.1">
    <property type="nucleotide sequence ID" value="NZ_CP039371.1"/>
</dbReference>
<evidence type="ECO:0000256" key="2">
    <source>
        <dbReference type="ARBA" id="ARBA00022448"/>
    </source>
</evidence>
<dbReference type="GO" id="GO:0015344">
    <property type="term" value="F:siderophore uptake transmembrane transporter activity"/>
    <property type="evidence" value="ECO:0007669"/>
    <property type="project" value="TreeGrafter"/>
</dbReference>
<evidence type="ECO:0000256" key="1">
    <source>
        <dbReference type="ARBA" id="ARBA00004571"/>
    </source>
</evidence>
<dbReference type="SUPFAM" id="SSF56935">
    <property type="entry name" value="Porins"/>
    <property type="match status" value="1"/>
</dbReference>
<evidence type="ECO:0000313" key="10">
    <source>
        <dbReference type="EMBL" id="QCI13515.1"/>
    </source>
</evidence>
<keyword evidence="2" id="KW-0813">Transport</keyword>
<evidence type="ECO:0000256" key="6">
    <source>
        <dbReference type="ARBA" id="ARBA00023136"/>
    </source>
</evidence>
<evidence type="ECO:0000313" key="11">
    <source>
        <dbReference type="Proteomes" id="UP000298551"/>
    </source>
</evidence>
<dbReference type="InterPro" id="IPR010917">
    <property type="entry name" value="TonB_rcpt_CS"/>
</dbReference>
<dbReference type="Gene3D" id="2.40.170.20">
    <property type="entry name" value="TonB-dependent receptor, beta-barrel domain"/>
    <property type="match status" value="1"/>
</dbReference>
<feature type="domain" description="TonB-dependent receptor-like beta-barrel" evidence="9">
    <location>
        <begin position="199"/>
        <end position="710"/>
    </location>
</feature>
<dbReference type="InterPro" id="IPR036942">
    <property type="entry name" value="Beta-barrel_TonB_sf"/>
</dbReference>
<keyword evidence="8" id="KW-0732">Signal</keyword>
<dbReference type="AlphaFoldDB" id="A0A4D6XKY3"/>
<dbReference type="PANTHER" id="PTHR30069:SF39">
    <property type="entry name" value="BLL6183 PROTEIN"/>
    <property type="match status" value="1"/>
</dbReference>
<dbReference type="EMBL" id="CP039371">
    <property type="protein sequence ID" value="QCI13515.1"/>
    <property type="molecule type" value="Genomic_DNA"/>
</dbReference>
<dbReference type="InterPro" id="IPR000531">
    <property type="entry name" value="Beta-barrel_TonB"/>
</dbReference>
<keyword evidence="7" id="KW-0998">Cell outer membrane</keyword>
<reference evidence="11" key="1">
    <citation type="submission" date="2019-04" db="EMBL/GenBank/DDBJ databases">
        <title>Genome sequence of Pseudomonas putida 1290, an auxin catabolizing strain.</title>
        <authorList>
            <person name="Laird T.S."/>
            <person name="Leveau J.H.J."/>
        </authorList>
    </citation>
    <scope>NUCLEOTIDE SEQUENCE [LARGE SCALE GENOMIC DNA]</scope>
    <source>
        <strain evidence="11">1290</strain>
    </source>
</reference>
<dbReference type="Pfam" id="PF00593">
    <property type="entry name" value="TonB_dep_Rec_b-barrel"/>
    <property type="match status" value="1"/>
</dbReference>